<reference evidence="2" key="1">
    <citation type="submission" date="2023-10" db="EMBL/GenBank/DDBJ databases">
        <authorList>
            <person name="Chen Y."/>
            <person name="Shah S."/>
            <person name="Dougan E. K."/>
            <person name="Thang M."/>
            <person name="Chan C."/>
        </authorList>
    </citation>
    <scope>NUCLEOTIDE SEQUENCE [LARGE SCALE GENOMIC DNA]</scope>
</reference>
<feature type="compositionally biased region" description="Acidic residues" evidence="1">
    <location>
        <begin position="101"/>
        <end position="112"/>
    </location>
</feature>
<protein>
    <submittedName>
        <fullName evidence="2">Uncharacterized protein</fullName>
    </submittedName>
</protein>
<organism evidence="2 3">
    <name type="scientific">Prorocentrum cordatum</name>
    <dbReference type="NCBI Taxonomy" id="2364126"/>
    <lineage>
        <taxon>Eukaryota</taxon>
        <taxon>Sar</taxon>
        <taxon>Alveolata</taxon>
        <taxon>Dinophyceae</taxon>
        <taxon>Prorocentrales</taxon>
        <taxon>Prorocentraceae</taxon>
        <taxon>Prorocentrum</taxon>
    </lineage>
</organism>
<feature type="region of interest" description="Disordered" evidence="1">
    <location>
        <begin position="1"/>
        <end position="116"/>
    </location>
</feature>
<dbReference type="EMBL" id="CAUYUJ010000883">
    <property type="protein sequence ID" value="CAK0792987.1"/>
    <property type="molecule type" value="Genomic_DNA"/>
</dbReference>
<feature type="region of interest" description="Disordered" evidence="1">
    <location>
        <begin position="314"/>
        <end position="374"/>
    </location>
</feature>
<name>A0ABN9PMS2_9DINO</name>
<feature type="compositionally biased region" description="Low complexity" evidence="1">
    <location>
        <begin position="338"/>
        <end position="356"/>
    </location>
</feature>
<feature type="non-terminal residue" evidence="2">
    <location>
        <position position="1"/>
    </location>
</feature>
<evidence type="ECO:0000256" key="1">
    <source>
        <dbReference type="SAM" id="MobiDB-lite"/>
    </source>
</evidence>
<feature type="compositionally biased region" description="Low complexity" evidence="1">
    <location>
        <begin position="314"/>
        <end position="331"/>
    </location>
</feature>
<sequence length="415" mass="44281">PLEAQSLAGIRAAPVPSAEPRQPPRPGRIRAPSRAARARSGVTRRCPTWIAPREGRPPRAPPSHPRGGGARGWGGAAEAALASSRGVSLSPQRRAGPMAEVVDDGDDDEELTDVPAPAPRARPAAVVAADELPVEDVELVAPVDGELCASVGYSNRLEVQCQFVWLCQRHSRCGRFARVRLLWNDDSYWDWWSQCAGERGAISLRPLVRICEGPVPLCVAELPPNCTELAHTSEVVRLTVEAAAELWLQHRVTNPGAVWPQDLLGPPPGAARPSEAPAAGAHPFEDIFGELASSWSLSRACCAAARPSRGAGATWLSEASAPPSASPRPWAQRGATQRGRSSSGHRSPSSCGGSSRTVWTRVSGSAHGRRASCGRPSQRLWRASVSVSVQLAQLPLWRRARVFPADQEYGTHLGA</sequence>
<dbReference type="Proteomes" id="UP001189429">
    <property type="component" value="Unassembled WGS sequence"/>
</dbReference>
<keyword evidence="3" id="KW-1185">Reference proteome</keyword>
<evidence type="ECO:0000313" key="3">
    <source>
        <dbReference type="Proteomes" id="UP001189429"/>
    </source>
</evidence>
<comment type="caution">
    <text evidence="2">The sequence shown here is derived from an EMBL/GenBank/DDBJ whole genome shotgun (WGS) entry which is preliminary data.</text>
</comment>
<gene>
    <name evidence="2" type="ORF">PCOR1329_LOCUS3420</name>
</gene>
<evidence type="ECO:0000313" key="2">
    <source>
        <dbReference type="EMBL" id="CAK0792987.1"/>
    </source>
</evidence>
<accession>A0ABN9PMS2</accession>
<feature type="compositionally biased region" description="Low complexity" evidence="1">
    <location>
        <begin position="29"/>
        <end position="41"/>
    </location>
</feature>
<feature type="compositionally biased region" description="Gly residues" evidence="1">
    <location>
        <begin position="66"/>
        <end position="75"/>
    </location>
</feature>
<proteinExistence type="predicted"/>